<evidence type="ECO:0008006" key="3">
    <source>
        <dbReference type="Google" id="ProtNLM"/>
    </source>
</evidence>
<dbReference type="Proteomes" id="UP000670527">
    <property type="component" value="Unassembled WGS sequence"/>
</dbReference>
<gene>
    <name evidence="1" type="ORF">J4D97_05500</name>
</gene>
<evidence type="ECO:0000313" key="1">
    <source>
        <dbReference type="EMBL" id="MBO3270098.1"/>
    </source>
</evidence>
<proteinExistence type="predicted"/>
<sequence length="139" mass="15815">MAASSTVYFENAAGRLLTDSAGFLRVVWSNQPRGPKDVEALFTHMTRALQQYGWGRILINQVNMRRFTPQEQEWVANEWLPHAVREGGYRFGAVLVSPDVMTRLATAYITTKIQGLPLVYHSFDEEATAVSWLLRQVGW</sequence>
<accession>A0ABS3T9U2</accession>
<organism evidence="1 2">
    <name type="scientific">Hymenobacter defluvii</name>
    <dbReference type="NCBI Taxonomy" id="2054411"/>
    <lineage>
        <taxon>Bacteria</taxon>
        <taxon>Pseudomonadati</taxon>
        <taxon>Bacteroidota</taxon>
        <taxon>Cytophagia</taxon>
        <taxon>Cytophagales</taxon>
        <taxon>Hymenobacteraceae</taxon>
        <taxon>Hymenobacter</taxon>
    </lineage>
</organism>
<keyword evidence="2" id="KW-1185">Reference proteome</keyword>
<dbReference type="RefSeq" id="WP_185281645.1">
    <property type="nucleotide sequence ID" value="NZ_JAGETX010000002.1"/>
</dbReference>
<evidence type="ECO:0000313" key="2">
    <source>
        <dbReference type="Proteomes" id="UP000670527"/>
    </source>
</evidence>
<protein>
    <recommendedName>
        <fullName evidence="3">STAS/SEC14 domain-containing protein</fullName>
    </recommendedName>
</protein>
<reference evidence="1 2" key="1">
    <citation type="submission" date="2021-03" db="EMBL/GenBank/DDBJ databases">
        <authorList>
            <person name="Kim M.K."/>
        </authorList>
    </citation>
    <scope>NUCLEOTIDE SEQUENCE [LARGE SCALE GENOMIC DNA]</scope>
    <source>
        <strain evidence="1 2">BT507</strain>
    </source>
</reference>
<name>A0ABS3T9U2_9BACT</name>
<dbReference type="EMBL" id="JAGETX010000002">
    <property type="protein sequence ID" value="MBO3270098.1"/>
    <property type="molecule type" value="Genomic_DNA"/>
</dbReference>
<comment type="caution">
    <text evidence="1">The sequence shown here is derived from an EMBL/GenBank/DDBJ whole genome shotgun (WGS) entry which is preliminary data.</text>
</comment>